<gene>
    <name evidence="5" type="ORF">R1sor_010899</name>
</gene>
<keyword evidence="6" id="KW-1185">Reference proteome</keyword>
<dbReference type="Gene3D" id="1.10.530.10">
    <property type="match status" value="1"/>
</dbReference>
<proteinExistence type="predicted"/>
<keyword evidence="3" id="KW-0732">Signal</keyword>
<evidence type="ECO:0000259" key="4">
    <source>
        <dbReference type="Pfam" id="PF00182"/>
    </source>
</evidence>
<dbReference type="PANTHER" id="PTHR22595">
    <property type="entry name" value="CHITINASE-RELATED"/>
    <property type="match status" value="1"/>
</dbReference>
<dbReference type="SUPFAM" id="SSF53955">
    <property type="entry name" value="Lysozyme-like"/>
    <property type="match status" value="1"/>
</dbReference>
<dbReference type="GO" id="GO:0006952">
    <property type="term" value="P:defense response"/>
    <property type="evidence" value="ECO:0007669"/>
    <property type="project" value="UniProtKB-KW"/>
</dbReference>
<dbReference type="PANTHER" id="PTHR22595:SF79">
    <property type="entry name" value="CHITINASE 12"/>
    <property type="match status" value="1"/>
</dbReference>
<keyword evidence="2" id="KW-1015">Disulfide bond</keyword>
<feature type="chain" id="PRO_5044798047" description="Glycoside hydrolase family 19 catalytic domain-containing protein" evidence="3">
    <location>
        <begin position="38"/>
        <end position="239"/>
    </location>
</feature>
<evidence type="ECO:0000256" key="3">
    <source>
        <dbReference type="SAM" id="SignalP"/>
    </source>
</evidence>
<dbReference type="EMBL" id="JBJQOH010000002">
    <property type="protein sequence ID" value="KAL3696823.1"/>
    <property type="molecule type" value="Genomic_DNA"/>
</dbReference>
<feature type="signal peptide" evidence="3">
    <location>
        <begin position="1"/>
        <end position="37"/>
    </location>
</feature>
<dbReference type="InterPro" id="IPR023346">
    <property type="entry name" value="Lysozyme-like_dom_sf"/>
</dbReference>
<evidence type="ECO:0000313" key="6">
    <source>
        <dbReference type="Proteomes" id="UP001633002"/>
    </source>
</evidence>
<keyword evidence="1" id="KW-0611">Plant defense</keyword>
<protein>
    <recommendedName>
        <fullName evidence="4">Glycoside hydrolase family 19 catalytic domain-containing protein</fullName>
    </recommendedName>
</protein>
<dbReference type="Pfam" id="PF00182">
    <property type="entry name" value="Glyco_hydro_19"/>
    <property type="match status" value="1"/>
</dbReference>
<dbReference type="Gene3D" id="3.30.20.10">
    <property type="entry name" value="Endochitinase, domain 2"/>
    <property type="match status" value="1"/>
</dbReference>
<dbReference type="AlphaFoldDB" id="A0ABD3HZC8"/>
<reference evidence="5 6" key="1">
    <citation type="submission" date="2024-09" db="EMBL/GenBank/DDBJ databases">
        <title>Chromosome-scale assembly of Riccia sorocarpa.</title>
        <authorList>
            <person name="Paukszto L."/>
        </authorList>
    </citation>
    <scope>NUCLEOTIDE SEQUENCE [LARGE SCALE GENOMIC DNA]</scope>
    <source>
        <strain evidence="5">LP-2024</strain>
        <tissue evidence="5">Aerial parts of the thallus</tissue>
    </source>
</reference>
<sequence>MDAITISVRNKLTHQQPLMATTLSLLLVTFTASVVDAAVCWSSCTVSMCCNSQNGVCGEPGTRACGSGCISGPCMNELTPYNVGRVKDYTLASVVTPAMFAELFPTRLRSFYTYEAFILAASAFPEFGTTGNKDMQKREAAAFLAHIQVQTAGLSVIEAGDSDDFCYLGLVGGVASACTAGKKYYPRGPMQQTWNYNYNLASEAVGEDLLAKPELVSENPTISFNPCNENSQIDSRTCI</sequence>
<accession>A0ABD3HZC8</accession>
<organism evidence="5 6">
    <name type="scientific">Riccia sorocarpa</name>
    <dbReference type="NCBI Taxonomy" id="122646"/>
    <lineage>
        <taxon>Eukaryota</taxon>
        <taxon>Viridiplantae</taxon>
        <taxon>Streptophyta</taxon>
        <taxon>Embryophyta</taxon>
        <taxon>Marchantiophyta</taxon>
        <taxon>Marchantiopsida</taxon>
        <taxon>Marchantiidae</taxon>
        <taxon>Marchantiales</taxon>
        <taxon>Ricciaceae</taxon>
        <taxon>Riccia</taxon>
    </lineage>
</organism>
<name>A0ABD3HZC8_9MARC</name>
<evidence type="ECO:0000313" key="5">
    <source>
        <dbReference type="EMBL" id="KAL3696823.1"/>
    </source>
</evidence>
<dbReference type="InterPro" id="IPR000726">
    <property type="entry name" value="Glyco_hydro_19_cat"/>
</dbReference>
<feature type="domain" description="Glycoside hydrolase family 19 catalytic" evidence="4">
    <location>
        <begin position="109"/>
        <end position="225"/>
    </location>
</feature>
<evidence type="ECO:0000256" key="2">
    <source>
        <dbReference type="ARBA" id="ARBA00023157"/>
    </source>
</evidence>
<comment type="caution">
    <text evidence="5">The sequence shown here is derived from an EMBL/GenBank/DDBJ whole genome shotgun (WGS) entry which is preliminary data.</text>
</comment>
<dbReference type="CDD" id="cd00325">
    <property type="entry name" value="chitinase_GH19"/>
    <property type="match status" value="1"/>
</dbReference>
<evidence type="ECO:0000256" key="1">
    <source>
        <dbReference type="ARBA" id="ARBA00022821"/>
    </source>
</evidence>
<dbReference type="Proteomes" id="UP001633002">
    <property type="component" value="Unassembled WGS sequence"/>
</dbReference>